<evidence type="ECO:0000256" key="7">
    <source>
        <dbReference type="ARBA" id="ARBA00023170"/>
    </source>
</evidence>
<dbReference type="Proteomes" id="UP000076078">
    <property type="component" value="Unassembled WGS sequence"/>
</dbReference>
<evidence type="ECO:0000313" key="13">
    <source>
        <dbReference type="Proteomes" id="UP000076078"/>
    </source>
</evidence>
<evidence type="ECO:0000256" key="8">
    <source>
        <dbReference type="ARBA" id="ARBA00023180"/>
    </source>
</evidence>
<dbReference type="OrthoDB" id="20424at2759"/>
<feature type="region of interest" description="Disordered" evidence="9">
    <location>
        <begin position="550"/>
        <end position="579"/>
    </location>
</feature>
<feature type="transmembrane region" description="Helical" evidence="10">
    <location>
        <begin position="317"/>
        <end position="339"/>
    </location>
</feature>
<name>A0A152A8Q7_TIELA</name>
<evidence type="ECO:0000256" key="11">
    <source>
        <dbReference type="SAM" id="SignalP"/>
    </source>
</evidence>
<feature type="chain" id="PRO_5007593658" evidence="11">
    <location>
        <begin position="23"/>
        <end position="579"/>
    </location>
</feature>
<dbReference type="AlphaFoldDB" id="A0A152A8Q7"/>
<evidence type="ECO:0000256" key="3">
    <source>
        <dbReference type="ARBA" id="ARBA00022692"/>
    </source>
</evidence>
<feature type="transmembrane region" description="Helical" evidence="10">
    <location>
        <begin position="240"/>
        <end position="259"/>
    </location>
</feature>
<dbReference type="Gene3D" id="1.20.1070.10">
    <property type="entry name" value="Rhodopsin 7-helix transmembrane proteins"/>
    <property type="match status" value="1"/>
</dbReference>
<keyword evidence="6 10" id="KW-0472">Membrane</keyword>
<evidence type="ECO:0000256" key="4">
    <source>
        <dbReference type="ARBA" id="ARBA00022729"/>
    </source>
</evidence>
<feature type="transmembrane region" description="Helical" evidence="10">
    <location>
        <begin position="351"/>
        <end position="370"/>
    </location>
</feature>
<dbReference type="STRING" id="361077.A0A152A8Q7"/>
<dbReference type="PANTHER" id="PTHR31787:SF10">
    <property type="entry name" value="FRIZZLED AND SMOOTHENED-LIKE PROTEIN L-RELATED"/>
    <property type="match status" value="1"/>
</dbReference>
<reference evidence="12 13" key="1">
    <citation type="submission" date="2015-12" db="EMBL/GenBank/DDBJ databases">
        <title>Dictyostelia acquired genes for synthesis and detection of signals that induce cell-type specialization by lateral gene transfer from prokaryotes.</title>
        <authorList>
            <person name="Gloeckner G."/>
            <person name="Schaap P."/>
        </authorList>
    </citation>
    <scope>NUCLEOTIDE SEQUENCE [LARGE SCALE GENOMIC DNA]</scope>
    <source>
        <strain evidence="12 13">TK</strain>
    </source>
</reference>
<comment type="similarity">
    <text evidence="2">Belongs to the G-protein coupled receptor Fz/Smo family.</text>
</comment>
<keyword evidence="4 11" id="KW-0732">Signal</keyword>
<evidence type="ECO:0000256" key="9">
    <source>
        <dbReference type="SAM" id="MobiDB-lite"/>
    </source>
</evidence>
<dbReference type="InterPro" id="IPR050949">
    <property type="entry name" value="GPCR_Fz/Smo-like"/>
</dbReference>
<dbReference type="InParanoid" id="A0A152A8Q7"/>
<gene>
    <name evidence="12" type="ORF">DLAC_00063</name>
</gene>
<sequence>MKINLLFSIFCFLVLFVNSIKSQQDVIYDPNATCEIYNGDPTCDQFLATKSIYIPSGYNQSYYINQVKETSGLLPSFGGKECLESSTTYTNLCSFFLVGCIQFQTSTNVTVSLPKRTCRSSCQYSLDLCTIPDIVYSCESVNSKGTYLYPITNQIYDLTAYGGNSSTIVQCLDPVSIVGNFTLNTTASCPAPLLYHETTDREADKKRGYYFTSDNSNCVLDCLAPIFTKKEWKLLFDESAVLSILSTFLCLFLLITYAIINQKKSQFDYQFSIFISGVFLMSLSGMVTGIAGPQKSFCPEPGRIAINSDAICGSTGFLFQFGLTFAIMWFGIMSFEIFWSVKFMNKPLHFLKYYIIVTLILSTLFSTIPYNNVGIQYARGTVLCWIRGSAYQTALMWVPMGIVLTVATICILLVCLEIYRILKSTGRGGIIKLQLKPFLMIFLIYFSFVYMFIFEFYMRKQTDIYYSKIPDYANCLARENIEGGNPDSCRLAGPTLALMGSYVYFLRIFGTYCFLLYGISSKTKRIWLKSKFFNNSYVARYISRYFSKESKNEGTSSTQSVSASKHHIELESTNTADES</sequence>
<feature type="transmembrane region" description="Helical" evidence="10">
    <location>
        <begin position="501"/>
        <end position="519"/>
    </location>
</feature>
<comment type="subcellular location">
    <subcellularLocation>
        <location evidence="1">Membrane</location>
        <topology evidence="1">Multi-pass membrane protein</topology>
    </subcellularLocation>
</comment>
<dbReference type="GO" id="GO:0016020">
    <property type="term" value="C:membrane"/>
    <property type="evidence" value="ECO:0007669"/>
    <property type="project" value="UniProtKB-SubCell"/>
</dbReference>
<feature type="compositionally biased region" description="Polar residues" evidence="9">
    <location>
        <begin position="553"/>
        <end position="563"/>
    </location>
</feature>
<comment type="caution">
    <text evidence="12">The sequence shown here is derived from an EMBL/GenBank/DDBJ whole genome shotgun (WGS) entry which is preliminary data.</text>
</comment>
<keyword evidence="8" id="KW-0325">Glycoprotein</keyword>
<evidence type="ECO:0000313" key="12">
    <source>
        <dbReference type="EMBL" id="KYR02616.1"/>
    </source>
</evidence>
<evidence type="ECO:0000256" key="1">
    <source>
        <dbReference type="ARBA" id="ARBA00004141"/>
    </source>
</evidence>
<dbReference type="EMBL" id="LODT01000001">
    <property type="protein sequence ID" value="KYR02616.1"/>
    <property type="molecule type" value="Genomic_DNA"/>
</dbReference>
<accession>A0A152A8Q7</accession>
<evidence type="ECO:0000256" key="5">
    <source>
        <dbReference type="ARBA" id="ARBA00022989"/>
    </source>
</evidence>
<evidence type="ECO:0000256" key="6">
    <source>
        <dbReference type="ARBA" id="ARBA00023136"/>
    </source>
</evidence>
<proteinExistence type="inferred from homology"/>
<feature type="signal peptide" evidence="11">
    <location>
        <begin position="1"/>
        <end position="22"/>
    </location>
</feature>
<feature type="transmembrane region" description="Helical" evidence="10">
    <location>
        <begin position="437"/>
        <end position="458"/>
    </location>
</feature>
<keyword evidence="5 10" id="KW-1133">Transmembrane helix</keyword>
<evidence type="ECO:0000256" key="2">
    <source>
        <dbReference type="ARBA" id="ARBA00008077"/>
    </source>
</evidence>
<feature type="transmembrane region" description="Helical" evidence="10">
    <location>
        <begin position="271"/>
        <end position="291"/>
    </location>
</feature>
<evidence type="ECO:0000256" key="10">
    <source>
        <dbReference type="SAM" id="Phobius"/>
    </source>
</evidence>
<keyword evidence="7 12" id="KW-0675">Receptor</keyword>
<keyword evidence="3 10" id="KW-0812">Transmembrane</keyword>
<dbReference type="FunCoup" id="A0A152A8Q7">
    <property type="interactions" value="4"/>
</dbReference>
<protein>
    <submittedName>
        <fullName evidence="12">G-protein-coupled receptor family protein</fullName>
    </submittedName>
</protein>
<dbReference type="PANTHER" id="PTHR31787">
    <property type="entry name" value="G-PROTEIN-COUPLED RECEPTOR GPCR FAMILY PROTEIN"/>
    <property type="match status" value="1"/>
</dbReference>
<keyword evidence="13" id="KW-1185">Reference proteome</keyword>
<organism evidence="12 13">
    <name type="scientific">Tieghemostelium lacteum</name>
    <name type="common">Slime mold</name>
    <name type="synonym">Dictyostelium lacteum</name>
    <dbReference type="NCBI Taxonomy" id="361077"/>
    <lineage>
        <taxon>Eukaryota</taxon>
        <taxon>Amoebozoa</taxon>
        <taxon>Evosea</taxon>
        <taxon>Eumycetozoa</taxon>
        <taxon>Dictyostelia</taxon>
        <taxon>Dictyosteliales</taxon>
        <taxon>Raperosteliaceae</taxon>
        <taxon>Tieghemostelium</taxon>
    </lineage>
</organism>
<dbReference type="OMA" id="THITIMS"/>
<feature type="transmembrane region" description="Helical" evidence="10">
    <location>
        <begin position="390"/>
        <end position="416"/>
    </location>
</feature>